<reference evidence="1 2" key="1">
    <citation type="journal article" date="2019" name="Sci. Rep.">
        <title>Orb-weaving spider Araneus ventricosus genome elucidates the spidroin gene catalogue.</title>
        <authorList>
            <person name="Kono N."/>
            <person name="Nakamura H."/>
            <person name="Ohtoshi R."/>
            <person name="Moran D.A.P."/>
            <person name="Shinohara A."/>
            <person name="Yoshida Y."/>
            <person name="Fujiwara M."/>
            <person name="Mori M."/>
            <person name="Tomita M."/>
            <person name="Arakawa K."/>
        </authorList>
    </citation>
    <scope>NUCLEOTIDE SEQUENCE [LARGE SCALE GENOMIC DNA]</scope>
</reference>
<accession>A0A4Y2IT47</accession>
<dbReference type="InterPro" id="IPR043128">
    <property type="entry name" value="Rev_trsase/Diguanyl_cyclase"/>
</dbReference>
<dbReference type="Gene3D" id="3.10.10.10">
    <property type="entry name" value="HIV Type 1 Reverse Transcriptase, subunit A, domain 1"/>
    <property type="match status" value="1"/>
</dbReference>
<evidence type="ECO:0000313" key="2">
    <source>
        <dbReference type="Proteomes" id="UP000499080"/>
    </source>
</evidence>
<dbReference type="AlphaFoldDB" id="A0A4Y2IT47"/>
<keyword evidence="2" id="KW-1185">Reference proteome</keyword>
<proteinExistence type="predicted"/>
<dbReference type="GO" id="GO:0071897">
    <property type="term" value="P:DNA biosynthetic process"/>
    <property type="evidence" value="ECO:0007669"/>
    <property type="project" value="UniProtKB-ARBA"/>
</dbReference>
<sequence>MYSDRTGLNFRKAGYLPNSIDTGTSQTSLESKDDGRPKRPNITLVKLHKQAIICDGSQAFLQLTLNKEDRDATRFLWFRSEKEADGKTRLLNDILIYRFSRLPIGLRPSPFFYQVRWGEILSPNIAKQWKNWVSELPALNDIGISRWNGVPPSSDNLLR</sequence>
<dbReference type="InterPro" id="IPR043502">
    <property type="entry name" value="DNA/RNA_pol_sf"/>
</dbReference>
<dbReference type="Gene3D" id="3.30.70.270">
    <property type="match status" value="1"/>
</dbReference>
<dbReference type="OrthoDB" id="10524766at2759"/>
<gene>
    <name evidence="1" type="ORF">AVEN_33423_1</name>
</gene>
<evidence type="ECO:0000313" key="1">
    <source>
        <dbReference type="EMBL" id="GBM80815.1"/>
    </source>
</evidence>
<name>A0A4Y2IT47_ARAVE</name>
<organism evidence="1 2">
    <name type="scientific">Araneus ventricosus</name>
    <name type="common">Orbweaver spider</name>
    <name type="synonym">Epeira ventricosa</name>
    <dbReference type="NCBI Taxonomy" id="182803"/>
    <lineage>
        <taxon>Eukaryota</taxon>
        <taxon>Metazoa</taxon>
        <taxon>Ecdysozoa</taxon>
        <taxon>Arthropoda</taxon>
        <taxon>Chelicerata</taxon>
        <taxon>Arachnida</taxon>
        <taxon>Araneae</taxon>
        <taxon>Araneomorphae</taxon>
        <taxon>Entelegynae</taxon>
        <taxon>Araneoidea</taxon>
        <taxon>Araneidae</taxon>
        <taxon>Araneus</taxon>
    </lineage>
</organism>
<dbReference type="SUPFAM" id="SSF56672">
    <property type="entry name" value="DNA/RNA polymerases"/>
    <property type="match status" value="1"/>
</dbReference>
<dbReference type="Proteomes" id="UP000499080">
    <property type="component" value="Unassembled WGS sequence"/>
</dbReference>
<dbReference type="EMBL" id="BGPR01002906">
    <property type="protein sequence ID" value="GBM80815.1"/>
    <property type="molecule type" value="Genomic_DNA"/>
</dbReference>
<comment type="caution">
    <text evidence="1">The sequence shown here is derived from an EMBL/GenBank/DDBJ whole genome shotgun (WGS) entry which is preliminary data.</text>
</comment>
<protein>
    <submittedName>
        <fullName evidence="1">Uncharacterized protein</fullName>
    </submittedName>
</protein>